<comment type="subcellular location">
    <subcellularLocation>
        <location evidence="1">Cell membrane</location>
        <topology evidence="1">Multi-pass membrane protein</topology>
    </subcellularLocation>
</comment>
<dbReference type="GO" id="GO:0009061">
    <property type="term" value="P:anaerobic respiration"/>
    <property type="evidence" value="ECO:0007669"/>
    <property type="project" value="TreeGrafter"/>
</dbReference>
<evidence type="ECO:0000259" key="7">
    <source>
        <dbReference type="Pfam" id="PF01292"/>
    </source>
</evidence>
<gene>
    <name evidence="8" type="ORF">SAMN02745118_01266</name>
</gene>
<keyword evidence="4 6" id="KW-1133">Transmembrane helix</keyword>
<dbReference type="GO" id="GO:0005886">
    <property type="term" value="C:plasma membrane"/>
    <property type="evidence" value="ECO:0007669"/>
    <property type="project" value="UniProtKB-SubCell"/>
</dbReference>
<evidence type="ECO:0000256" key="1">
    <source>
        <dbReference type="ARBA" id="ARBA00004651"/>
    </source>
</evidence>
<protein>
    <submittedName>
        <fullName evidence="8">Cytochrome b subunit of formate dehydrogenase</fullName>
    </submittedName>
</protein>
<dbReference type="GO" id="GO:0036397">
    <property type="term" value="F:formate dehydrogenase (quinone) activity"/>
    <property type="evidence" value="ECO:0007669"/>
    <property type="project" value="TreeGrafter"/>
</dbReference>
<evidence type="ECO:0000313" key="9">
    <source>
        <dbReference type="Proteomes" id="UP000190625"/>
    </source>
</evidence>
<evidence type="ECO:0000256" key="5">
    <source>
        <dbReference type="ARBA" id="ARBA00023136"/>
    </source>
</evidence>
<feature type="transmembrane region" description="Helical" evidence="6">
    <location>
        <begin position="255"/>
        <end position="276"/>
    </location>
</feature>
<feature type="transmembrane region" description="Helical" evidence="6">
    <location>
        <begin position="23"/>
        <end position="40"/>
    </location>
</feature>
<dbReference type="Pfam" id="PF01292">
    <property type="entry name" value="Ni_hydr_CYTB"/>
    <property type="match status" value="1"/>
</dbReference>
<dbReference type="PANTHER" id="PTHR30074">
    <property type="entry name" value="FORMATE DEHYDROGENASE, NITRATE-INDUCIBLE, CYTOCHROME B556 FDN SUBUNIT"/>
    <property type="match status" value="1"/>
</dbReference>
<keyword evidence="2" id="KW-1003">Cell membrane</keyword>
<evidence type="ECO:0000256" key="6">
    <source>
        <dbReference type="SAM" id="Phobius"/>
    </source>
</evidence>
<reference evidence="9" key="1">
    <citation type="submission" date="2017-02" db="EMBL/GenBank/DDBJ databases">
        <authorList>
            <person name="Varghese N."/>
            <person name="Submissions S."/>
        </authorList>
    </citation>
    <scope>NUCLEOTIDE SEQUENCE [LARGE SCALE GENOMIC DNA]</scope>
    <source>
        <strain evidence="9">ATCC BAA-73</strain>
    </source>
</reference>
<dbReference type="SUPFAM" id="SSF81342">
    <property type="entry name" value="Transmembrane di-heme cytochromes"/>
    <property type="match status" value="1"/>
</dbReference>
<dbReference type="PANTHER" id="PTHR30074:SF5">
    <property type="entry name" value="FORMATE DEHYDROGENASE, NITRATE-INDUCIBLE, CYTOCHROME B556(FDN) SUBUNIT"/>
    <property type="match status" value="1"/>
</dbReference>
<dbReference type="GO" id="GO:0015944">
    <property type="term" value="P:formate oxidation"/>
    <property type="evidence" value="ECO:0007669"/>
    <property type="project" value="TreeGrafter"/>
</dbReference>
<feature type="domain" description="Cytochrome b561 bacterial/Ni-hydrogenase" evidence="7">
    <location>
        <begin position="16"/>
        <end position="192"/>
    </location>
</feature>
<name>A0A1T4LW35_9FIRM</name>
<dbReference type="RefSeq" id="WP_200806426.1">
    <property type="nucleotide sequence ID" value="NZ_FUWM01000009.1"/>
</dbReference>
<dbReference type="InterPro" id="IPR051817">
    <property type="entry name" value="FDH_cytochrome_b556_subunit"/>
</dbReference>
<keyword evidence="5 6" id="KW-0472">Membrane</keyword>
<keyword evidence="3 6" id="KW-0812">Transmembrane</keyword>
<evidence type="ECO:0000256" key="2">
    <source>
        <dbReference type="ARBA" id="ARBA00022475"/>
    </source>
</evidence>
<dbReference type="STRING" id="142842.SAMN02745118_01266"/>
<dbReference type="GO" id="GO:0009055">
    <property type="term" value="F:electron transfer activity"/>
    <property type="evidence" value="ECO:0007669"/>
    <property type="project" value="InterPro"/>
</dbReference>
<feature type="transmembrane region" description="Helical" evidence="6">
    <location>
        <begin position="60"/>
        <end position="91"/>
    </location>
</feature>
<dbReference type="InterPro" id="IPR016174">
    <property type="entry name" value="Di-haem_cyt_TM"/>
</dbReference>
<proteinExistence type="predicted"/>
<accession>A0A1T4LW35</accession>
<evidence type="ECO:0000256" key="3">
    <source>
        <dbReference type="ARBA" id="ARBA00022692"/>
    </source>
</evidence>
<dbReference type="Gene3D" id="1.20.950.20">
    <property type="entry name" value="Transmembrane di-heme cytochromes, Chain C"/>
    <property type="match status" value="1"/>
</dbReference>
<dbReference type="InterPro" id="IPR011577">
    <property type="entry name" value="Cyt_b561_bac/Ni-Hgenase"/>
</dbReference>
<dbReference type="AlphaFoldDB" id="A0A1T4LW35"/>
<feature type="transmembrane region" description="Helical" evidence="6">
    <location>
        <begin position="173"/>
        <end position="192"/>
    </location>
</feature>
<keyword evidence="9" id="KW-1185">Reference proteome</keyword>
<dbReference type="GO" id="GO:0022904">
    <property type="term" value="P:respiratory electron transport chain"/>
    <property type="evidence" value="ECO:0007669"/>
    <property type="project" value="InterPro"/>
</dbReference>
<feature type="transmembrane region" description="Helical" evidence="6">
    <location>
        <begin position="134"/>
        <end position="153"/>
    </location>
</feature>
<dbReference type="GO" id="GO:0009326">
    <property type="term" value="C:formate dehydrogenase complex"/>
    <property type="evidence" value="ECO:0007669"/>
    <property type="project" value="TreeGrafter"/>
</dbReference>
<dbReference type="Proteomes" id="UP000190625">
    <property type="component" value="Unassembled WGS sequence"/>
</dbReference>
<evidence type="ECO:0000313" key="8">
    <source>
        <dbReference type="EMBL" id="SJZ58708.1"/>
    </source>
</evidence>
<organism evidence="8 9">
    <name type="scientific">Selenihalanaerobacter shriftii</name>
    <dbReference type="NCBI Taxonomy" id="142842"/>
    <lineage>
        <taxon>Bacteria</taxon>
        <taxon>Bacillati</taxon>
        <taxon>Bacillota</taxon>
        <taxon>Clostridia</taxon>
        <taxon>Halanaerobiales</taxon>
        <taxon>Halobacteroidaceae</taxon>
        <taxon>Selenihalanaerobacter</taxon>
    </lineage>
</organism>
<evidence type="ECO:0000256" key="4">
    <source>
        <dbReference type="ARBA" id="ARBA00022989"/>
    </source>
</evidence>
<sequence>MENITFSKEKGLVFKRFSLNQRFQHILVFITFTLCAVTGLPIKYDGAAWAPQIVDLFGGFYAMLCVHIISGVIMLLVFIYHLIYLAGYAYLKGPSWDFMLKWQDALDFVQNIKYNLGFTNKPPDYGRYSYKEKFDYWAVFWGMFIMGGSGLMMWCPEATAKFFPRWVSSCARIAHSDEAILAILAIFVWHFYNVHLSPDFFPMNLVWFNGKISKTVMEHEHPTELKQIMDNISDKEELDDELVDTTSFKHTNNRILIVIEILFYTGILIWFLMFFLPLGLM</sequence>
<dbReference type="EMBL" id="FUWM01000009">
    <property type="protein sequence ID" value="SJZ58708.1"/>
    <property type="molecule type" value="Genomic_DNA"/>
</dbReference>